<dbReference type="Pfam" id="PF00254">
    <property type="entry name" value="FKBP_C"/>
    <property type="match status" value="2"/>
</dbReference>
<dbReference type="PANTHER" id="PTHR43811:SF19">
    <property type="entry name" value="39 KDA FK506-BINDING NUCLEAR PROTEIN"/>
    <property type="match status" value="1"/>
</dbReference>
<comment type="catalytic activity">
    <reaction evidence="1 5 6">
        <text>[protein]-peptidylproline (omega=180) = [protein]-peptidylproline (omega=0)</text>
        <dbReference type="Rhea" id="RHEA:16237"/>
        <dbReference type="Rhea" id="RHEA-COMP:10747"/>
        <dbReference type="Rhea" id="RHEA-COMP:10748"/>
        <dbReference type="ChEBI" id="CHEBI:83833"/>
        <dbReference type="ChEBI" id="CHEBI:83834"/>
        <dbReference type="EC" id="5.2.1.8"/>
    </reaction>
</comment>
<dbReference type="PROSITE" id="PS51257">
    <property type="entry name" value="PROKAR_LIPOPROTEIN"/>
    <property type="match status" value="1"/>
</dbReference>
<keyword evidence="11" id="KW-1185">Reference proteome</keyword>
<dbReference type="Proteomes" id="UP000176101">
    <property type="component" value="Unassembled WGS sequence"/>
</dbReference>
<comment type="similarity">
    <text evidence="2 6">Belongs to the FKBP-type PPIase family.</text>
</comment>
<evidence type="ECO:0000256" key="1">
    <source>
        <dbReference type="ARBA" id="ARBA00000971"/>
    </source>
</evidence>
<protein>
    <recommendedName>
        <fullName evidence="6">Peptidyl-prolyl cis-trans isomerase</fullName>
        <ecNumber evidence="6">5.2.1.8</ecNumber>
    </recommendedName>
</protein>
<evidence type="ECO:0000256" key="8">
    <source>
        <dbReference type="SAM" id="SignalP"/>
    </source>
</evidence>
<feature type="region of interest" description="Disordered" evidence="7">
    <location>
        <begin position="28"/>
        <end position="75"/>
    </location>
</feature>
<organism evidence="10 11">
    <name type="scientific">Streptomyces oceani</name>
    <dbReference type="NCBI Taxonomy" id="1075402"/>
    <lineage>
        <taxon>Bacteria</taxon>
        <taxon>Bacillati</taxon>
        <taxon>Actinomycetota</taxon>
        <taxon>Actinomycetes</taxon>
        <taxon>Kitasatosporales</taxon>
        <taxon>Streptomycetaceae</taxon>
        <taxon>Streptomyces</taxon>
    </lineage>
</organism>
<feature type="compositionally biased region" description="Basic and acidic residues" evidence="7">
    <location>
        <begin position="45"/>
        <end position="60"/>
    </location>
</feature>
<feature type="domain" description="PPIase FKBP-type" evidence="9">
    <location>
        <begin position="78"/>
        <end position="166"/>
    </location>
</feature>
<evidence type="ECO:0000256" key="5">
    <source>
        <dbReference type="PROSITE-ProRule" id="PRU00277"/>
    </source>
</evidence>
<name>A0A1E7KHC5_9ACTN</name>
<dbReference type="Gene3D" id="3.10.50.40">
    <property type="match status" value="2"/>
</dbReference>
<feature type="signal peptide" evidence="8">
    <location>
        <begin position="1"/>
        <end position="25"/>
    </location>
</feature>
<gene>
    <name evidence="10" type="ORF">AN216_12050</name>
</gene>
<dbReference type="InterPro" id="IPR001179">
    <property type="entry name" value="PPIase_FKBP_dom"/>
</dbReference>
<dbReference type="SUPFAM" id="SSF54534">
    <property type="entry name" value="FKBP-like"/>
    <property type="match status" value="2"/>
</dbReference>
<keyword evidence="4 5" id="KW-0413">Isomerase</keyword>
<feature type="chain" id="PRO_5009196550" description="Peptidyl-prolyl cis-trans isomerase" evidence="8">
    <location>
        <begin position="26"/>
        <end position="305"/>
    </location>
</feature>
<dbReference type="RefSeq" id="WP_070196647.1">
    <property type="nucleotide sequence ID" value="NZ_LJGU01000121.1"/>
</dbReference>
<dbReference type="PANTHER" id="PTHR43811">
    <property type="entry name" value="FKBP-TYPE PEPTIDYL-PROLYL CIS-TRANS ISOMERASE FKPA"/>
    <property type="match status" value="1"/>
</dbReference>
<comment type="caution">
    <text evidence="10">The sequence shown here is derived from an EMBL/GenBank/DDBJ whole genome shotgun (WGS) entry which is preliminary data.</text>
</comment>
<dbReference type="PROSITE" id="PS50059">
    <property type="entry name" value="FKBP_PPIASE"/>
    <property type="match status" value="2"/>
</dbReference>
<dbReference type="GO" id="GO:0003755">
    <property type="term" value="F:peptidyl-prolyl cis-trans isomerase activity"/>
    <property type="evidence" value="ECO:0007669"/>
    <property type="project" value="UniProtKB-UniRule"/>
</dbReference>
<dbReference type="EC" id="5.2.1.8" evidence="6"/>
<proteinExistence type="inferred from homology"/>
<dbReference type="STRING" id="1075402.AN216_12050"/>
<evidence type="ECO:0000256" key="4">
    <source>
        <dbReference type="ARBA" id="ARBA00023235"/>
    </source>
</evidence>
<feature type="compositionally biased region" description="Basic residues" evidence="7">
    <location>
        <begin position="61"/>
        <end position="75"/>
    </location>
</feature>
<reference evidence="10 11" key="1">
    <citation type="journal article" date="2016" name="Front. Microbiol.">
        <title>Comparative Genomics Analysis of Streptomyces Species Reveals Their Adaptation to the Marine Environment and Their Diversity at the Genomic Level.</title>
        <authorList>
            <person name="Tian X."/>
            <person name="Zhang Z."/>
            <person name="Yang T."/>
            <person name="Chen M."/>
            <person name="Li J."/>
            <person name="Chen F."/>
            <person name="Yang J."/>
            <person name="Li W."/>
            <person name="Zhang B."/>
            <person name="Zhang Z."/>
            <person name="Wu J."/>
            <person name="Zhang C."/>
            <person name="Long L."/>
            <person name="Xiao J."/>
        </authorList>
    </citation>
    <scope>NUCLEOTIDE SEQUENCE [LARGE SCALE GENOMIC DNA]</scope>
    <source>
        <strain evidence="10 11">SCSIO 02100</strain>
    </source>
</reference>
<keyword evidence="8" id="KW-0732">Signal</keyword>
<feature type="domain" description="PPIase FKBP-type" evidence="9">
    <location>
        <begin position="224"/>
        <end position="305"/>
    </location>
</feature>
<dbReference type="InterPro" id="IPR046357">
    <property type="entry name" value="PPIase_dom_sf"/>
</dbReference>
<accession>A0A1E7KHC5</accession>
<evidence type="ECO:0000256" key="7">
    <source>
        <dbReference type="SAM" id="MobiDB-lite"/>
    </source>
</evidence>
<evidence type="ECO:0000256" key="3">
    <source>
        <dbReference type="ARBA" id="ARBA00023110"/>
    </source>
</evidence>
<evidence type="ECO:0000313" key="10">
    <source>
        <dbReference type="EMBL" id="OEV03281.1"/>
    </source>
</evidence>
<evidence type="ECO:0000313" key="11">
    <source>
        <dbReference type="Proteomes" id="UP000176101"/>
    </source>
</evidence>
<dbReference type="OrthoDB" id="25996at2"/>
<dbReference type="AlphaFoldDB" id="A0A1E7KHC5"/>
<sequence length="305" mass="32839">MTASPRTRRATAALIVPLLIPFAAACGSEEPSKDGAIPAVSASAQDEKPKIDKGEGDPPKKLKTKVLKQGKGPKVRKGDVVNATYHGQLWNGKVFDTTWKKGGEPVSFQLGRGSVIPGWDEGLVGQRMGSRVELVVPPDKAYGNKSQGPIPKNSTLVFVVDLKKTLPNKVDGKPVEEPDPELPEVSTEITDKAPKIEVEKGAKAPKGVRSTTVLEGDGEEITSESTVLANFTAKLWNGEPFANSWQQTGPQDYPVKQMVGWEKGLEGKKQGSRVVISVPREEFPKKARAQIPSDVVFSVDVLSVK</sequence>
<dbReference type="EMBL" id="LJGU01000121">
    <property type="protein sequence ID" value="OEV03281.1"/>
    <property type="molecule type" value="Genomic_DNA"/>
</dbReference>
<evidence type="ECO:0000259" key="9">
    <source>
        <dbReference type="PROSITE" id="PS50059"/>
    </source>
</evidence>
<evidence type="ECO:0000256" key="6">
    <source>
        <dbReference type="RuleBase" id="RU003915"/>
    </source>
</evidence>
<keyword evidence="3 5" id="KW-0697">Rotamase</keyword>
<evidence type="ECO:0000256" key="2">
    <source>
        <dbReference type="ARBA" id="ARBA00006577"/>
    </source>
</evidence>